<protein>
    <submittedName>
        <fullName evidence="2">Uncharacterized protein</fullName>
    </submittedName>
</protein>
<dbReference type="EMBL" id="BNAV01000001">
    <property type="protein sequence ID" value="GHF32783.1"/>
    <property type="molecule type" value="Genomic_DNA"/>
</dbReference>
<reference evidence="2" key="1">
    <citation type="journal article" date="2014" name="Int. J. Syst. Evol. Microbiol.">
        <title>Complete genome sequence of Corynebacterium casei LMG S-19264T (=DSM 44701T), isolated from a smear-ripened cheese.</title>
        <authorList>
            <consortium name="US DOE Joint Genome Institute (JGI-PGF)"/>
            <person name="Walter F."/>
            <person name="Albersmeier A."/>
            <person name="Kalinowski J."/>
            <person name="Ruckert C."/>
        </authorList>
    </citation>
    <scope>NUCLEOTIDE SEQUENCE</scope>
    <source>
        <strain evidence="2">CGMCC 4.7679</strain>
    </source>
</reference>
<evidence type="ECO:0000313" key="2">
    <source>
        <dbReference type="EMBL" id="GHF32783.1"/>
    </source>
</evidence>
<dbReference type="OrthoDB" id="9919048at2"/>
<dbReference type="AlphaFoldDB" id="A0A8H9M9Z1"/>
<keyword evidence="3" id="KW-1185">Reference proteome</keyword>
<dbReference type="Proteomes" id="UP000658656">
    <property type="component" value="Unassembled WGS sequence"/>
</dbReference>
<proteinExistence type="predicted"/>
<gene>
    <name evidence="2" type="ORF">GCM10017566_01710</name>
</gene>
<reference evidence="2" key="2">
    <citation type="submission" date="2020-09" db="EMBL/GenBank/DDBJ databases">
        <authorList>
            <person name="Sun Q."/>
            <person name="Zhou Y."/>
        </authorList>
    </citation>
    <scope>NUCLEOTIDE SEQUENCE</scope>
    <source>
        <strain evidence="2">CGMCC 4.7679</strain>
    </source>
</reference>
<evidence type="ECO:0000313" key="3">
    <source>
        <dbReference type="Proteomes" id="UP000658656"/>
    </source>
</evidence>
<organism evidence="2 3">
    <name type="scientific">Amycolatopsis bartoniae</name>
    <dbReference type="NCBI Taxonomy" id="941986"/>
    <lineage>
        <taxon>Bacteria</taxon>
        <taxon>Bacillati</taxon>
        <taxon>Actinomycetota</taxon>
        <taxon>Actinomycetes</taxon>
        <taxon>Pseudonocardiales</taxon>
        <taxon>Pseudonocardiaceae</taxon>
        <taxon>Amycolatopsis</taxon>
    </lineage>
</organism>
<accession>A0A8H9M9Z1</accession>
<dbReference type="RefSeq" id="WP_145938074.1">
    <property type="nucleotide sequence ID" value="NZ_BNAV01000001.1"/>
</dbReference>
<sequence length="84" mass="9275">MTDFDARLRRLDYAIEAETASLLRRKDDAETAIDELIGIAATLDRPAPSAAPGRRSRVLRLGPLTLTISTDRTDNEPPDDEDLP</sequence>
<comment type="caution">
    <text evidence="2">The sequence shown here is derived from an EMBL/GenBank/DDBJ whole genome shotgun (WGS) entry which is preliminary data.</text>
</comment>
<feature type="region of interest" description="Disordered" evidence="1">
    <location>
        <begin position="65"/>
        <end position="84"/>
    </location>
</feature>
<name>A0A8H9M9Z1_9PSEU</name>
<evidence type="ECO:0000256" key="1">
    <source>
        <dbReference type="SAM" id="MobiDB-lite"/>
    </source>
</evidence>